<evidence type="ECO:0000313" key="3">
    <source>
        <dbReference type="Proteomes" id="UP001341840"/>
    </source>
</evidence>
<proteinExistence type="predicted"/>
<feature type="region of interest" description="Disordered" evidence="1">
    <location>
        <begin position="55"/>
        <end position="76"/>
    </location>
</feature>
<gene>
    <name evidence="2" type="ORF">PIB30_039165</name>
</gene>
<accession>A0ABU6WCC5</accession>
<evidence type="ECO:0000313" key="2">
    <source>
        <dbReference type="EMBL" id="MED6183585.1"/>
    </source>
</evidence>
<dbReference type="Proteomes" id="UP001341840">
    <property type="component" value="Unassembled WGS sequence"/>
</dbReference>
<protein>
    <submittedName>
        <fullName evidence="2">Uncharacterized protein</fullName>
    </submittedName>
</protein>
<evidence type="ECO:0000256" key="1">
    <source>
        <dbReference type="SAM" id="MobiDB-lite"/>
    </source>
</evidence>
<feature type="compositionally biased region" description="Polar residues" evidence="1">
    <location>
        <begin position="60"/>
        <end position="76"/>
    </location>
</feature>
<keyword evidence="3" id="KW-1185">Reference proteome</keyword>
<name>A0ABU6WCC5_9FABA</name>
<reference evidence="2 3" key="1">
    <citation type="journal article" date="2023" name="Plants (Basel)">
        <title>Bridging the Gap: Combining Genomics and Transcriptomics Approaches to Understand Stylosanthes scabra, an Orphan Legume from the Brazilian Caatinga.</title>
        <authorList>
            <person name="Ferreira-Neto J.R.C."/>
            <person name="da Silva M.D."/>
            <person name="Binneck E."/>
            <person name="de Melo N.F."/>
            <person name="da Silva R.H."/>
            <person name="de Melo A.L.T.M."/>
            <person name="Pandolfi V."/>
            <person name="Bustamante F.O."/>
            <person name="Brasileiro-Vidal A.C."/>
            <person name="Benko-Iseppon A.M."/>
        </authorList>
    </citation>
    <scope>NUCLEOTIDE SEQUENCE [LARGE SCALE GENOMIC DNA]</scope>
    <source>
        <tissue evidence="2">Leaves</tissue>
    </source>
</reference>
<organism evidence="2 3">
    <name type="scientific">Stylosanthes scabra</name>
    <dbReference type="NCBI Taxonomy" id="79078"/>
    <lineage>
        <taxon>Eukaryota</taxon>
        <taxon>Viridiplantae</taxon>
        <taxon>Streptophyta</taxon>
        <taxon>Embryophyta</taxon>
        <taxon>Tracheophyta</taxon>
        <taxon>Spermatophyta</taxon>
        <taxon>Magnoliopsida</taxon>
        <taxon>eudicotyledons</taxon>
        <taxon>Gunneridae</taxon>
        <taxon>Pentapetalae</taxon>
        <taxon>rosids</taxon>
        <taxon>fabids</taxon>
        <taxon>Fabales</taxon>
        <taxon>Fabaceae</taxon>
        <taxon>Papilionoideae</taxon>
        <taxon>50 kb inversion clade</taxon>
        <taxon>dalbergioids sensu lato</taxon>
        <taxon>Dalbergieae</taxon>
        <taxon>Pterocarpus clade</taxon>
        <taxon>Stylosanthes</taxon>
    </lineage>
</organism>
<comment type="caution">
    <text evidence="2">The sequence shown here is derived from an EMBL/GenBank/DDBJ whole genome shotgun (WGS) entry which is preliminary data.</text>
</comment>
<dbReference type="EMBL" id="JASCZI010181448">
    <property type="protein sequence ID" value="MED6183585.1"/>
    <property type="molecule type" value="Genomic_DNA"/>
</dbReference>
<sequence length="105" mass="11864">MTEGTCLNRLEEMTLSNKHEVVTLSRGQIEANERIAETQLQLHTIEQLMCDSLKGKTRTEPMSNPEHSFSNSGPFNSPGENNCPWKLKVVDLPMCDGEGIKDWIF</sequence>